<proteinExistence type="predicted"/>
<feature type="transmembrane region" description="Helical" evidence="1">
    <location>
        <begin position="171"/>
        <end position="196"/>
    </location>
</feature>
<keyword evidence="1" id="KW-0812">Transmembrane</keyword>
<organism evidence="2 3">
    <name type="scientific">Carboxydocella thermautotrophica</name>
    <dbReference type="NCBI Taxonomy" id="178899"/>
    <lineage>
        <taxon>Bacteria</taxon>
        <taxon>Bacillati</taxon>
        <taxon>Bacillota</taxon>
        <taxon>Clostridia</taxon>
        <taxon>Eubacteriales</taxon>
        <taxon>Clostridiales Family XVI. Incertae Sedis</taxon>
        <taxon>Carboxydocella</taxon>
    </lineage>
</organism>
<dbReference type="AlphaFoldDB" id="A0A2R4N1X3"/>
<dbReference type="EMBL" id="CP028491">
    <property type="protein sequence ID" value="AVX21019.1"/>
    <property type="molecule type" value="Genomic_DNA"/>
</dbReference>
<keyword evidence="3" id="KW-1185">Reference proteome</keyword>
<name>A0A2R4N1X3_CARTR</name>
<dbReference type="KEGG" id="cthm:CFE_1848"/>
<dbReference type="Pfam" id="PF17319">
    <property type="entry name" value="DUF5362"/>
    <property type="match status" value="1"/>
</dbReference>
<feature type="transmembrane region" description="Helical" evidence="1">
    <location>
        <begin position="101"/>
        <end position="134"/>
    </location>
</feature>
<accession>A0A2R4N1X3</accession>
<keyword evidence="1" id="KW-0472">Membrane</keyword>
<evidence type="ECO:0000313" key="2">
    <source>
        <dbReference type="EMBL" id="AVX21019.1"/>
    </source>
</evidence>
<evidence type="ECO:0000256" key="1">
    <source>
        <dbReference type="SAM" id="Phobius"/>
    </source>
</evidence>
<dbReference type="InterPro" id="IPR035287">
    <property type="entry name" value="DUF5362"/>
</dbReference>
<reference evidence="2 3" key="1">
    <citation type="submission" date="2018-04" db="EMBL/GenBank/DDBJ databases">
        <title>Genomic insights into metabolic versatility of Carboxydocella thermautotrophica capable of coupling hydrogenogenic CO oxidation with the reduction of Fe(III) minerals in Kamchatka hot springs.</title>
        <authorList>
            <person name="Toshchakov S.V."/>
            <person name="Tepliuk A.V."/>
            <person name="Gavrilov S.N."/>
            <person name="Kublanov I.V."/>
            <person name="Lebedinsky A.V."/>
            <person name="Bonch-Osmolovskaya E.A."/>
            <person name="Rusakov V.S."/>
            <person name="Chistyakova N.I."/>
            <person name="Korzhenkov A."/>
            <person name="Zavarsina D.G."/>
            <person name="Sokolova T.G."/>
        </authorList>
    </citation>
    <scope>NUCLEOTIDE SEQUENCE [LARGE SCALE GENOMIC DNA]</scope>
    <source>
        <strain evidence="2 3">019</strain>
    </source>
</reference>
<evidence type="ECO:0000313" key="3">
    <source>
        <dbReference type="Proteomes" id="UP000241323"/>
    </source>
</evidence>
<protein>
    <submittedName>
        <fullName evidence="2">Uncharacterized protein</fullName>
    </submittedName>
</protein>
<keyword evidence="1" id="KW-1133">Transmembrane helix</keyword>
<gene>
    <name evidence="2" type="ORF">CFE_1848</name>
</gene>
<sequence length="206" mass="23034">MAKLRSLPFTVAGPRQIRTDFPFQFRLYGTTHSCYVFVYHNTVSVEMQVLPVLAYIFLPFLANLRGICQQRENISDYKKCKWGDILVDREILSQHSRWVGFVGIMTVIFGVISAIAGLFAFIVGAILGIITIILGLKLRGAKKYADQIITSGGDSTQLNMLFMNLNTYFKIQGVLIIINLIMIALAIFFGIFAGVASMNMMSPNSF</sequence>
<dbReference type="Proteomes" id="UP000241323">
    <property type="component" value="Chromosome"/>
</dbReference>